<organism evidence="1 2">
    <name type="scientific">Oncorhynchus tshawytscha</name>
    <name type="common">Chinook salmon</name>
    <name type="synonym">Salmo tshawytscha</name>
    <dbReference type="NCBI Taxonomy" id="74940"/>
    <lineage>
        <taxon>Eukaryota</taxon>
        <taxon>Metazoa</taxon>
        <taxon>Chordata</taxon>
        <taxon>Craniata</taxon>
        <taxon>Vertebrata</taxon>
        <taxon>Euteleostomi</taxon>
        <taxon>Actinopterygii</taxon>
        <taxon>Neopterygii</taxon>
        <taxon>Teleostei</taxon>
        <taxon>Protacanthopterygii</taxon>
        <taxon>Salmoniformes</taxon>
        <taxon>Salmonidae</taxon>
        <taxon>Salmoninae</taxon>
        <taxon>Oncorhynchus</taxon>
    </lineage>
</organism>
<accession>A0AAZ3QD08</accession>
<dbReference type="GeneTree" id="ENSGT01140000282498"/>
<dbReference type="PANTHER" id="PTHR23022">
    <property type="entry name" value="TRANSPOSABLE ELEMENT-RELATED"/>
    <property type="match status" value="1"/>
</dbReference>
<keyword evidence="2" id="KW-1185">Reference proteome</keyword>
<dbReference type="Gene3D" id="3.30.420.10">
    <property type="entry name" value="Ribonuclease H-like superfamily/Ribonuclease H"/>
    <property type="match status" value="1"/>
</dbReference>
<dbReference type="AlphaFoldDB" id="A0AAZ3QD08"/>
<gene>
    <name evidence="1" type="primary">TAGLN2</name>
</gene>
<name>A0AAZ3QD08_ONCTS</name>
<evidence type="ECO:0008006" key="3">
    <source>
        <dbReference type="Google" id="ProtNLM"/>
    </source>
</evidence>
<reference evidence="1" key="3">
    <citation type="submission" date="2025-09" db="UniProtKB">
        <authorList>
            <consortium name="Ensembl"/>
        </authorList>
    </citation>
    <scope>IDENTIFICATION</scope>
</reference>
<dbReference type="Proteomes" id="UP000694402">
    <property type="component" value="Unassembled WGS sequence"/>
</dbReference>
<evidence type="ECO:0000313" key="1">
    <source>
        <dbReference type="Ensembl" id="ENSOTSP00005127182.1"/>
    </source>
</evidence>
<evidence type="ECO:0000313" key="2">
    <source>
        <dbReference type="Proteomes" id="UP000694402"/>
    </source>
</evidence>
<dbReference type="Ensembl" id="ENSOTST00005132875.1">
    <property type="protein sequence ID" value="ENSOTSP00005127182.1"/>
    <property type="gene ID" value="ENSOTSG00005074073.1"/>
</dbReference>
<sequence length="138" mass="15409">MVFMGGTTEEATAVQKNIDTLLNFAKEHLDVPQRYWQKQLWTDETNIVLFGKNTQHYVWRKKGTAQQHENLIPTVKYGGGSFMGWVCVAASGLGQLAIIDGKMNSQVYQGILQEAICPPIEAQQKLGDATGQRPKTQK</sequence>
<dbReference type="InterPro" id="IPR036397">
    <property type="entry name" value="RNaseH_sf"/>
</dbReference>
<reference evidence="1" key="2">
    <citation type="submission" date="2025-08" db="UniProtKB">
        <authorList>
            <consortium name="Ensembl"/>
        </authorList>
    </citation>
    <scope>IDENTIFICATION</scope>
</reference>
<reference evidence="2" key="1">
    <citation type="journal article" date="2018" name="PLoS ONE">
        <title>Chinook salmon (Oncorhynchus tshawytscha) genome and transcriptome.</title>
        <authorList>
            <person name="Christensen K.A."/>
            <person name="Leong J.S."/>
            <person name="Sakhrani D."/>
            <person name="Biagi C.A."/>
            <person name="Minkley D.R."/>
            <person name="Withler R.E."/>
            <person name="Rondeau E.B."/>
            <person name="Koop B.F."/>
            <person name="Devlin R.H."/>
        </authorList>
    </citation>
    <scope>NUCLEOTIDE SEQUENCE [LARGE SCALE GENOMIC DNA]</scope>
</reference>
<dbReference type="InterPro" id="IPR052338">
    <property type="entry name" value="Transposase_5"/>
</dbReference>
<protein>
    <recommendedName>
        <fullName evidence="3">Transposase</fullName>
    </recommendedName>
</protein>
<proteinExistence type="predicted"/>
<dbReference type="PANTHER" id="PTHR23022:SF135">
    <property type="entry name" value="SI:DKEY-77F5.3"/>
    <property type="match status" value="1"/>
</dbReference>
<dbReference type="GO" id="GO:0003676">
    <property type="term" value="F:nucleic acid binding"/>
    <property type="evidence" value="ECO:0007669"/>
    <property type="project" value="InterPro"/>
</dbReference>